<proteinExistence type="predicted"/>
<evidence type="ECO:0000313" key="2">
    <source>
        <dbReference type="EMBL" id="ETL84274.1"/>
    </source>
</evidence>
<dbReference type="AlphaFoldDB" id="W2KI12"/>
<sequence length="386" mass="42664">MDSELRTWDLYKLSGVVNPDTLEAMKALFRRFPGLRQKGIEGVEYGALQESWCAFVRRWNRMKEAGEDFVAWLNHREAAIAEHSLSELHHRICGFTYHNVHTFTLLKAATLVLVPGLLKKNGARTSSSGRSVKTRIAGSNGTDVLSPNWLDQLTSPAYVGDVLNGVALRRCIVGSLLATHVLDHVHVPVDAYVDDLILQLVVGDLNPVHTRFGPTIGLGKCRLIVSNNVRNIPEEIGSRLPRIVLRREAKLADPIASTNRDRPVGTTASRCSRRILVCHDIVNNPVDITTSVNNGRWAVALITFASWLQQSSEASHTATALRQSNWALLEQRVRTLERAIHGRVQTGAQGRERVPGSDGSIRRRALREGRPIYAPPAQPSEASQGS</sequence>
<gene>
    <name evidence="2" type="ORF">L917_15868</name>
</gene>
<name>W2KI12_PHYNI</name>
<accession>W2KI12</accession>
<protein>
    <submittedName>
        <fullName evidence="2">Uncharacterized protein</fullName>
    </submittedName>
</protein>
<reference evidence="2" key="1">
    <citation type="submission" date="2013-11" db="EMBL/GenBank/DDBJ databases">
        <title>The Genome Sequence of Phytophthora parasitica CHvinca01.</title>
        <authorList>
            <consortium name="The Broad Institute Genomics Platform"/>
            <person name="Russ C."/>
            <person name="Tyler B."/>
            <person name="Panabieres F."/>
            <person name="Shan W."/>
            <person name="Tripathy S."/>
            <person name="Grunwald N."/>
            <person name="Machado M."/>
            <person name="Johnson C.S."/>
            <person name="Arredondo F."/>
            <person name="Hong C."/>
            <person name="Coffey M."/>
            <person name="Young S.K."/>
            <person name="Zeng Q."/>
            <person name="Gargeya S."/>
            <person name="Fitzgerald M."/>
            <person name="Abouelleil A."/>
            <person name="Alvarado L."/>
            <person name="Chapman S.B."/>
            <person name="Gainer-Dewar J."/>
            <person name="Goldberg J."/>
            <person name="Griggs A."/>
            <person name="Gujja S."/>
            <person name="Hansen M."/>
            <person name="Howarth C."/>
            <person name="Imamovic A."/>
            <person name="Ireland A."/>
            <person name="Larimer J."/>
            <person name="McCowan C."/>
            <person name="Murphy C."/>
            <person name="Pearson M."/>
            <person name="Poon T.W."/>
            <person name="Priest M."/>
            <person name="Roberts A."/>
            <person name="Saif S."/>
            <person name="Shea T."/>
            <person name="Sykes S."/>
            <person name="Wortman J."/>
            <person name="Nusbaum C."/>
            <person name="Birren B."/>
        </authorList>
    </citation>
    <scope>NUCLEOTIDE SEQUENCE [LARGE SCALE GENOMIC DNA]</scope>
    <source>
        <strain evidence="2">CHvinca01</strain>
    </source>
</reference>
<dbReference type="VEuPathDB" id="FungiDB:PPTG_10182"/>
<dbReference type="OrthoDB" id="110534at2759"/>
<evidence type="ECO:0000256" key="1">
    <source>
        <dbReference type="SAM" id="MobiDB-lite"/>
    </source>
</evidence>
<dbReference type="Proteomes" id="UP000054423">
    <property type="component" value="Unassembled WGS sequence"/>
</dbReference>
<dbReference type="EMBL" id="KI681841">
    <property type="protein sequence ID" value="ETL84274.1"/>
    <property type="molecule type" value="Genomic_DNA"/>
</dbReference>
<feature type="region of interest" description="Disordered" evidence="1">
    <location>
        <begin position="346"/>
        <end position="386"/>
    </location>
</feature>
<dbReference type="VEuPathDB" id="FungiDB:PPTG_10181"/>
<organism evidence="2">
    <name type="scientific">Phytophthora nicotianae</name>
    <name type="common">Potato buckeye rot agent</name>
    <name type="synonym">Phytophthora parasitica</name>
    <dbReference type="NCBI Taxonomy" id="4792"/>
    <lineage>
        <taxon>Eukaryota</taxon>
        <taxon>Sar</taxon>
        <taxon>Stramenopiles</taxon>
        <taxon>Oomycota</taxon>
        <taxon>Peronosporomycetes</taxon>
        <taxon>Peronosporales</taxon>
        <taxon>Peronosporaceae</taxon>
        <taxon>Phytophthora</taxon>
    </lineage>
</organism>